<sequence>MPLPNGARGDLDQQLVTERLVDVEPKKPLVELCRLERKVHSVIHAAAYTRKRIFPESGSVHSWSRISVSFLAA</sequence>
<keyword evidence="2" id="KW-1185">Reference proteome</keyword>
<comment type="caution">
    <text evidence="1">The sequence shown here is derived from an EMBL/GenBank/DDBJ whole genome shotgun (WGS) entry which is preliminary data.</text>
</comment>
<dbReference type="Proteomes" id="UP001501666">
    <property type="component" value="Unassembled WGS sequence"/>
</dbReference>
<protein>
    <recommendedName>
        <fullName evidence="3">Thioester reductase (TE) domain-containing protein</fullName>
    </recommendedName>
</protein>
<organism evidence="1 2">
    <name type="scientific">Nonomuraea recticatena</name>
    <dbReference type="NCBI Taxonomy" id="46178"/>
    <lineage>
        <taxon>Bacteria</taxon>
        <taxon>Bacillati</taxon>
        <taxon>Actinomycetota</taxon>
        <taxon>Actinomycetes</taxon>
        <taxon>Streptosporangiales</taxon>
        <taxon>Streptosporangiaceae</taxon>
        <taxon>Nonomuraea</taxon>
    </lineage>
</organism>
<gene>
    <name evidence="1" type="ORF">GCM10010412_022930</name>
</gene>
<accession>A0ABN3RJS1</accession>
<reference evidence="1 2" key="1">
    <citation type="journal article" date="2019" name="Int. J. Syst. Evol. Microbiol.">
        <title>The Global Catalogue of Microorganisms (GCM) 10K type strain sequencing project: providing services to taxonomists for standard genome sequencing and annotation.</title>
        <authorList>
            <consortium name="The Broad Institute Genomics Platform"/>
            <consortium name="The Broad Institute Genome Sequencing Center for Infectious Disease"/>
            <person name="Wu L."/>
            <person name="Ma J."/>
        </authorList>
    </citation>
    <scope>NUCLEOTIDE SEQUENCE [LARGE SCALE GENOMIC DNA]</scope>
    <source>
        <strain evidence="1 2">JCM 6835</strain>
    </source>
</reference>
<dbReference type="EMBL" id="BAAATE010000005">
    <property type="protein sequence ID" value="GAA2654291.1"/>
    <property type="molecule type" value="Genomic_DNA"/>
</dbReference>
<evidence type="ECO:0000313" key="1">
    <source>
        <dbReference type="EMBL" id="GAA2654291.1"/>
    </source>
</evidence>
<name>A0ABN3RJS1_9ACTN</name>
<proteinExistence type="predicted"/>
<evidence type="ECO:0008006" key="3">
    <source>
        <dbReference type="Google" id="ProtNLM"/>
    </source>
</evidence>
<evidence type="ECO:0000313" key="2">
    <source>
        <dbReference type="Proteomes" id="UP001501666"/>
    </source>
</evidence>